<evidence type="ECO:0000256" key="5">
    <source>
        <dbReference type="ARBA" id="ARBA00022989"/>
    </source>
</evidence>
<dbReference type="AlphaFoldDB" id="A0A1S8QJ23"/>
<keyword evidence="3" id="KW-1003">Cell membrane</keyword>
<dbReference type="RefSeq" id="WP_017209430.1">
    <property type="nucleotide sequence ID" value="NZ_CP016090.1"/>
</dbReference>
<feature type="transmembrane region" description="Helical" evidence="7">
    <location>
        <begin position="169"/>
        <end position="193"/>
    </location>
</feature>
<evidence type="ECO:0000256" key="3">
    <source>
        <dbReference type="ARBA" id="ARBA00022475"/>
    </source>
</evidence>
<feature type="transmembrane region" description="Helical" evidence="7">
    <location>
        <begin position="26"/>
        <end position="46"/>
    </location>
</feature>
<evidence type="ECO:0000256" key="2">
    <source>
        <dbReference type="ARBA" id="ARBA00022448"/>
    </source>
</evidence>
<reference evidence="9" key="1">
    <citation type="submission" date="2020-06" db="EMBL/GenBank/DDBJ databases">
        <title>Genomic insights into acetone-butanol-ethanol (ABE) fermentation by sequencing solventogenic clostridia strains.</title>
        <authorList>
            <person name="Brown S."/>
        </authorList>
    </citation>
    <scope>NUCLEOTIDE SEQUENCE</scope>
    <source>
        <strain evidence="9">DJ123</strain>
    </source>
</reference>
<proteinExistence type="inferred from homology"/>
<dbReference type="GO" id="GO:0005886">
    <property type="term" value="C:plasma membrane"/>
    <property type="evidence" value="ECO:0007669"/>
    <property type="project" value="UniProtKB-SubCell"/>
</dbReference>
<evidence type="ECO:0000256" key="4">
    <source>
        <dbReference type="ARBA" id="ARBA00022692"/>
    </source>
</evidence>
<evidence type="ECO:0000313" key="10">
    <source>
        <dbReference type="Proteomes" id="UP000822184"/>
    </source>
</evidence>
<keyword evidence="4 7" id="KW-0812">Transmembrane</keyword>
<sequence length="311" mass="35237">MEQSTAIELKSSLHHKRSKTLKKYTGLLYIAPWLLGFLGFQLYPLVSSFYYSFTNLSLGGNPKFVGLDNYIRIFTVDPEFWKSLSVTIVYVFTSVPAKLAFALLIAMILNSKLKFINAFRTIYYIPSILGGSVAVSVLWRFLFMKEGTINQILSVFSIPPLDWIGSPSLALFTIDILTVWQFGSSMVLFLAGLKQIPAELYEAGIMDGASKIRMFFTITIPMLTPIVFFNVIMQLVGAFQEFTSAFVITGGGPMQSTYLYGMKLYLEAFRYFKMGYASALSWILFLIILVFTLIIFKSSKKWVYYDDGGEF</sequence>
<dbReference type="PROSITE" id="PS50928">
    <property type="entry name" value="ABC_TM1"/>
    <property type="match status" value="1"/>
</dbReference>
<evidence type="ECO:0000256" key="7">
    <source>
        <dbReference type="RuleBase" id="RU363032"/>
    </source>
</evidence>
<dbReference type="CDD" id="cd06261">
    <property type="entry name" value="TM_PBP2"/>
    <property type="match status" value="1"/>
</dbReference>
<comment type="caution">
    <text evidence="9">The sequence shown here is derived from an EMBL/GenBank/DDBJ whole genome shotgun (WGS) entry which is preliminary data.</text>
</comment>
<name>A0A1S8QJ23_CLOBE</name>
<accession>A0A1S8QJ23</accession>
<feature type="transmembrane region" description="Helical" evidence="7">
    <location>
        <begin position="88"/>
        <end position="109"/>
    </location>
</feature>
<dbReference type="PANTHER" id="PTHR30193">
    <property type="entry name" value="ABC TRANSPORTER PERMEASE PROTEIN"/>
    <property type="match status" value="1"/>
</dbReference>
<dbReference type="Pfam" id="PF00528">
    <property type="entry name" value="BPD_transp_1"/>
    <property type="match status" value="1"/>
</dbReference>
<dbReference type="InterPro" id="IPR000515">
    <property type="entry name" value="MetI-like"/>
</dbReference>
<keyword evidence="6 7" id="KW-0472">Membrane</keyword>
<feature type="transmembrane region" description="Helical" evidence="7">
    <location>
        <begin position="121"/>
        <end position="142"/>
    </location>
</feature>
<dbReference type="InterPro" id="IPR051393">
    <property type="entry name" value="ABC_transporter_permease"/>
</dbReference>
<comment type="similarity">
    <text evidence="7">Belongs to the binding-protein-dependent transport system permease family.</text>
</comment>
<protein>
    <submittedName>
        <fullName evidence="9">Oligogalacturonide transport system permease protein</fullName>
    </submittedName>
</protein>
<feature type="domain" description="ABC transmembrane type-1" evidence="8">
    <location>
        <begin position="84"/>
        <end position="295"/>
    </location>
</feature>
<feature type="transmembrane region" description="Helical" evidence="7">
    <location>
        <begin position="214"/>
        <end position="236"/>
    </location>
</feature>
<organism evidence="9 10">
    <name type="scientific">Clostridium beijerinckii</name>
    <name type="common">Clostridium MP</name>
    <dbReference type="NCBI Taxonomy" id="1520"/>
    <lineage>
        <taxon>Bacteria</taxon>
        <taxon>Bacillati</taxon>
        <taxon>Bacillota</taxon>
        <taxon>Clostridia</taxon>
        <taxon>Eubacteriales</taxon>
        <taxon>Clostridiaceae</taxon>
        <taxon>Clostridium</taxon>
    </lineage>
</organism>
<dbReference type="SUPFAM" id="SSF161098">
    <property type="entry name" value="MetI-like"/>
    <property type="match status" value="1"/>
</dbReference>
<dbReference type="Gene3D" id="1.10.3720.10">
    <property type="entry name" value="MetI-like"/>
    <property type="match status" value="1"/>
</dbReference>
<evidence type="ECO:0000256" key="6">
    <source>
        <dbReference type="ARBA" id="ARBA00023136"/>
    </source>
</evidence>
<dbReference type="SUPFAM" id="SSF160964">
    <property type="entry name" value="MalF N-terminal region-like"/>
    <property type="match status" value="1"/>
</dbReference>
<dbReference type="PANTHER" id="PTHR30193:SF1">
    <property type="entry name" value="ABC TRANSPORTER PERMEASE PROTEIN YESP-RELATED"/>
    <property type="match status" value="1"/>
</dbReference>
<keyword evidence="2 7" id="KW-0813">Transport</keyword>
<evidence type="ECO:0000313" key="9">
    <source>
        <dbReference type="EMBL" id="NSB16987.1"/>
    </source>
</evidence>
<dbReference type="Proteomes" id="UP000822184">
    <property type="component" value="Unassembled WGS sequence"/>
</dbReference>
<dbReference type="EMBL" id="JABTDW010000001">
    <property type="protein sequence ID" value="NSB16987.1"/>
    <property type="molecule type" value="Genomic_DNA"/>
</dbReference>
<gene>
    <name evidence="9" type="ORF">BCD95_005246</name>
</gene>
<dbReference type="InterPro" id="IPR035906">
    <property type="entry name" value="MetI-like_sf"/>
</dbReference>
<dbReference type="GO" id="GO:0055085">
    <property type="term" value="P:transmembrane transport"/>
    <property type="evidence" value="ECO:0007669"/>
    <property type="project" value="InterPro"/>
</dbReference>
<feature type="transmembrane region" description="Helical" evidence="7">
    <location>
        <begin position="274"/>
        <end position="296"/>
    </location>
</feature>
<comment type="subcellular location">
    <subcellularLocation>
        <location evidence="1 7">Cell membrane</location>
        <topology evidence="1 7">Multi-pass membrane protein</topology>
    </subcellularLocation>
</comment>
<keyword evidence="5 7" id="KW-1133">Transmembrane helix</keyword>
<evidence type="ECO:0000256" key="1">
    <source>
        <dbReference type="ARBA" id="ARBA00004651"/>
    </source>
</evidence>
<evidence type="ECO:0000259" key="8">
    <source>
        <dbReference type="PROSITE" id="PS50928"/>
    </source>
</evidence>